<evidence type="ECO:0000313" key="9">
    <source>
        <dbReference type="Proteomes" id="UP001500879"/>
    </source>
</evidence>
<evidence type="ECO:0000256" key="4">
    <source>
        <dbReference type="ARBA" id="ARBA00023136"/>
    </source>
</evidence>
<keyword evidence="2 6" id="KW-0812">Transmembrane</keyword>
<dbReference type="Gene3D" id="1.20.1250.20">
    <property type="entry name" value="MFS general substrate transporter like domains"/>
    <property type="match status" value="1"/>
</dbReference>
<feature type="transmembrane region" description="Helical" evidence="6">
    <location>
        <begin position="53"/>
        <end position="71"/>
    </location>
</feature>
<gene>
    <name evidence="8" type="ORF">GCM10010357_15500</name>
</gene>
<feature type="transmembrane region" description="Helical" evidence="6">
    <location>
        <begin position="365"/>
        <end position="393"/>
    </location>
</feature>
<dbReference type="InterPro" id="IPR005829">
    <property type="entry name" value="Sugar_transporter_CS"/>
</dbReference>
<dbReference type="PANTHER" id="PTHR42718:SF48">
    <property type="entry name" value="CONSERVED TWO-DOMAIN MEMBRANE PROTEIN-RELATED"/>
    <property type="match status" value="1"/>
</dbReference>
<dbReference type="PRINTS" id="PR01036">
    <property type="entry name" value="TCRTETB"/>
</dbReference>
<dbReference type="PROSITE" id="PS50850">
    <property type="entry name" value="MFS"/>
    <property type="match status" value="1"/>
</dbReference>
<evidence type="ECO:0000256" key="6">
    <source>
        <dbReference type="SAM" id="Phobius"/>
    </source>
</evidence>
<accession>A0ABP3I9T7</accession>
<evidence type="ECO:0000256" key="5">
    <source>
        <dbReference type="ARBA" id="ARBA00023251"/>
    </source>
</evidence>
<proteinExistence type="predicted"/>
<feature type="transmembrane region" description="Helical" evidence="6">
    <location>
        <begin position="336"/>
        <end position="353"/>
    </location>
</feature>
<comment type="caution">
    <text evidence="8">The sequence shown here is derived from an EMBL/GenBank/DDBJ whole genome shotgun (WGS) entry which is preliminary data.</text>
</comment>
<dbReference type="SUPFAM" id="SSF103473">
    <property type="entry name" value="MFS general substrate transporter"/>
    <property type="match status" value="1"/>
</dbReference>
<feature type="transmembrane region" description="Helical" evidence="6">
    <location>
        <begin position="12"/>
        <end position="33"/>
    </location>
</feature>
<feature type="transmembrane region" description="Helical" evidence="6">
    <location>
        <begin position="142"/>
        <end position="165"/>
    </location>
</feature>
<comment type="subcellular location">
    <subcellularLocation>
        <location evidence="1">Cell membrane</location>
        <topology evidence="1">Multi-pass membrane protein</topology>
    </subcellularLocation>
</comment>
<evidence type="ECO:0000256" key="3">
    <source>
        <dbReference type="ARBA" id="ARBA00022989"/>
    </source>
</evidence>
<organism evidence="8 9">
    <name type="scientific">Streptomyces luteireticuli</name>
    <dbReference type="NCBI Taxonomy" id="173858"/>
    <lineage>
        <taxon>Bacteria</taxon>
        <taxon>Bacillati</taxon>
        <taxon>Actinomycetota</taxon>
        <taxon>Actinomycetes</taxon>
        <taxon>Kitasatosporales</taxon>
        <taxon>Streptomycetaceae</taxon>
        <taxon>Streptomyces</taxon>
    </lineage>
</organism>
<dbReference type="InterPro" id="IPR036259">
    <property type="entry name" value="MFS_trans_sf"/>
</dbReference>
<feature type="domain" description="Major facilitator superfamily (MFS) profile" evidence="7">
    <location>
        <begin position="16"/>
        <end position="459"/>
    </location>
</feature>
<dbReference type="Proteomes" id="UP001500879">
    <property type="component" value="Unassembled WGS sequence"/>
</dbReference>
<feature type="transmembrane region" description="Helical" evidence="6">
    <location>
        <begin position="233"/>
        <end position="250"/>
    </location>
</feature>
<evidence type="ECO:0000259" key="7">
    <source>
        <dbReference type="PROSITE" id="PS50850"/>
    </source>
</evidence>
<feature type="transmembrane region" description="Helical" evidence="6">
    <location>
        <begin position="83"/>
        <end position="102"/>
    </location>
</feature>
<keyword evidence="5" id="KW-0046">Antibiotic resistance</keyword>
<feature type="transmembrane region" description="Helical" evidence="6">
    <location>
        <begin position="271"/>
        <end position="296"/>
    </location>
</feature>
<name>A0ABP3I9T7_9ACTN</name>
<reference evidence="9" key="1">
    <citation type="journal article" date="2019" name="Int. J. Syst. Evol. Microbiol.">
        <title>The Global Catalogue of Microorganisms (GCM) 10K type strain sequencing project: providing services to taxonomists for standard genome sequencing and annotation.</title>
        <authorList>
            <consortium name="The Broad Institute Genomics Platform"/>
            <consortium name="The Broad Institute Genome Sequencing Center for Infectious Disease"/>
            <person name="Wu L."/>
            <person name="Ma J."/>
        </authorList>
    </citation>
    <scope>NUCLEOTIDE SEQUENCE [LARGE SCALE GENOMIC DNA]</scope>
    <source>
        <strain evidence="9">JCM 4788</strain>
    </source>
</reference>
<evidence type="ECO:0000256" key="1">
    <source>
        <dbReference type="ARBA" id="ARBA00004651"/>
    </source>
</evidence>
<keyword evidence="3 6" id="KW-1133">Transmembrane helix</keyword>
<dbReference type="InterPro" id="IPR011701">
    <property type="entry name" value="MFS"/>
</dbReference>
<feature type="transmembrane region" description="Helical" evidence="6">
    <location>
        <begin position="405"/>
        <end position="425"/>
    </location>
</feature>
<feature type="transmembrane region" description="Helical" evidence="6">
    <location>
        <begin position="208"/>
        <end position="227"/>
    </location>
</feature>
<dbReference type="InterPro" id="IPR020846">
    <property type="entry name" value="MFS_dom"/>
</dbReference>
<keyword evidence="4 6" id="KW-0472">Membrane</keyword>
<dbReference type="Gene3D" id="1.20.1720.10">
    <property type="entry name" value="Multidrug resistance protein D"/>
    <property type="match status" value="1"/>
</dbReference>
<dbReference type="CDD" id="cd17321">
    <property type="entry name" value="MFS_MMR_MDR_like"/>
    <property type="match status" value="1"/>
</dbReference>
<dbReference type="Pfam" id="PF07690">
    <property type="entry name" value="MFS_1"/>
    <property type="match status" value="1"/>
</dbReference>
<protein>
    <recommendedName>
        <fullName evidence="7">Major facilitator superfamily (MFS) profile domain-containing protein</fullName>
    </recommendedName>
</protein>
<evidence type="ECO:0000313" key="8">
    <source>
        <dbReference type="EMBL" id="GAA0395386.1"/>
    </source>
</evidence>
<evidence type="ECO:0000256" key="2">
    <source>
        <dbReference type="ARBA" id="ARBA00022692"/>
    </source>
</evidence>
<feature type="transmembrane region" description="Helical" evidence="6">
    <location>
        <begin position="302"/>
        <end position="324"/>
    </location>
</feature>
<dbReference type="PANTHER" id="PTHR42718">
    <property type="entry name" value="MAJOR FACILITATOR SUPERFAMILY MULTIDRUG TRANSPORTER MFSC"/>
    <property type="match status" value="1"/>
</dbReference>
<sequence>MTTEPSTGTGRGRVAITILSAGATFLAMLDATVVNLAVPELRSAFPSESLSDVTWVITIYAVPLAALLAPAGRLADVVGRRPLYLSGVGLFVMASALCGVAPNLPTLLIGRCVQGIGSAVMIPASLALLLHGTPVTRWTRAIGLWSAATALAAAVGPSVGGLLVTSLDWRAIFYINLPLGGALLLLAARPGTSGPDGAGAKMPDWIGAVLLGLGLGAIVLAVSNAQFWGWGDARTIALIVGGGTVVAVAVRRSVGHPVPALETDLWRNTTFSFSLGASALYGVVMCMWLLTSVLILNQAWHYSVLRTGFAMTPCALAAGLTALLIGRIPSPRMPKFAIAGGALAMAAASIWTWLALAVEPDFLRFWLPCGVVVGLGMGAVVTGTACSVLLSTAPERLAGAIGMNTAARQLGTAFGVALVALILPGRGVAEIGDFDRVLLTAGAVVAVVALLGLVMPVVRPSDAGPALPVTSETLDERA</sequence>
<keyword evidence="9" id="KW-1185">Reference proteome</keyword>
<dbReference type="EMBL" id="BAAABX010000015">
    <property type="protein sequence ID" value="GAA0395386.1"/>
    <property type="molecule type" value="Genomic_DNA"/>
</dbReference>
<dbReference type="PROSITE" id="PS00216">
    <property type="entry name" value="SUGAR_TRANSPORT_1"/>
    <property type="match status" value="1"/>
</dbReference>
<feature type="transmembrane region" description="Helical" evidence="6">
    <location>
        <begin position="171"/>
        <end position="188"/>
    </location>
</feature>
<dbReference type="RefSeq" id="WP_344021331.1">
    <property type="nucleotide sequence ID" value="NZ_BAAABX010000015.1"/>
</dbReference>
<feature type="transmembrane region" description="Helical" evidence="6">
    <location>
        <begin position="437"/>
        <end position="458"/>
    </location>
</feature>